<protein>
    <submittedName>
        <fullName evidence="1">Uncharacterized protein</fullName>
    </submittedName>
</protein>
<accession>A0A9P6E2P2</accession>
<dbReference type="EMBL" id="MU128911">
    <property type="protein sequence ID" value="KAF9520600.1"/>
    <property type="molecule type" value="Genomic_DNA"/>
</dbReference>
<reference evidence="1" key="1">
    <citation type="journal article" date="2020" name="Nat. Commun.">
        <title>Large-scale genome sequencing of mycorrhizal fungi provides insights into the early evolution of symbiotic traits.</title>
        <authorList>
            <person name="Miyauchi S."/>
            <person name="Kiss E."/>
            <person name="Kuo A."/>
            <person name="Drula E."/>
            <person name="Kohler A."/>
            <person name="Sanchez-Garcia M."/>
            <person name="Morin E."/>
            <person name="Andreopoulos B."/>
            <person name="Barry K.W."/>
            <person name="Bonito G."/>
            <person name="Buee M."/>
            <person name="Carver A."/>
            <person name="Chen C."/>
            <person name="Cichocki N."/>
            <person name="Clum A."/>
            <person name="Culley D."/>
            <person name="Crous P.W."/>
            <person name="Fauchery L."/>
            <person name="Girlanda M."/>
            <person name="Hayes R.D."/>
            <person name="Keri Z."/>
            <person name="LaButti K."/>
            <person name="Lipzen A."/>
            <person name="Lombard V."/>
            <person name="Magnuson J."/>
            <person name="Maillard F."/>
            <person name="Murat C."/>
            <person name="Nolan M."/>
            <person name="Ohm R.A."/>
            <person name="Pangilinan J."/>
            <person name="Pereira M.F."/>
            <person name="Perotto S."/>
            <person name="Peter M."/>
            <person name="Pfister S."/>
            <person name="Riley R."/>
            <person name="Sitrit Y."/>
            <person name="Stielow J.B."/>
            <person name="Szollosi G."/>
            <person name="Zifcakova L."/>
            <person name="Stursova M."/>
            <person name="Spatafora J.W."/>
            <person name="Tedersoo L."/>
            <person name="Vaario L.M."/>
            <person name="Yamada A."/>
            <person name="Yan M."/>
            <person name="Wang P."/>
            <person name="Xu J."/>
            <person name="Bruns T."/>
            <person name="Baldrian P."/>
            <person name="Vilgalys R."/>
            <person name="Dunand C."/>
            <person name="Henrissat B."/>
            <person name="Grigoriev I.V."/>
            <person name="Hibbett D."/>
            <person name="Nagy L.G."/>
            <person name="Martin F.M."/>
        </authorList>
    </citation>
    <scope>NUCLEOTIDE SEQUENCE</scope>
    <source>
        <strain evidence="1">UP504</strain>
    </source>
</reference>
<evidence type="ECO:0000313" key="1">
    <source>
        <dbReference type="EMBL" id="KAF9520600.1"/>
    </source>
</evidence>
<dbReference type="Proteomes" id="UP000886523">
    <property type="component" value="Unassembled WGS sequence"/>
</dbReference>
<comment type="caution">
    <text evidence="1">The sequence shown here is derived from an EMBL/GenBank/DDBJ whole genome shotgun (WGS) entry which is preliminary data.</text>
</comment>
<gene>
    <name evidence="1" type="ORF">BS47DRAFT_1370406</name>
</gene>
<dbReference type="OrthoDB" id="3341102at2759"/>
<evidence type="ECO:0000313" key="2">
    <source>
        <dbReference type="Proteomes" id="UP000886523"/>
    </source>
</evidence>
<sequence>MKWSLRRSTQAAQKIPLDAHNQIHNSILRQALSIRNYNIPAALRVIYQQGSSLTYVEIGSTQVPMIGAKEKRAFTLNVGVSASGALLPFQAIYAGKSTKSLPNETHDGYKEAQQLGFCFEFSQTDTYWSTLDTMKRYVVSILAPYFTSQKAALKLDPDHECIWQIDVSPVHTSEHPYIIIDYIPGGCTGIFQPCYSKRTRKPKPLCENSKWWKDL</sequence>
<dbReference type="AlphaFoldDB" id="A0A9P6E2P2"/>
<keyword evidence="2" id="KW-1185">Reference proteome</keyword>
<proteinExistence type="predicted"/>
<organism evidence="1 2">
    <name type="scientific">Hydnum rufescens UP504</name>
    <dbReference type="NCBI Taxonomy" id="1448309"/>
    <lineage>
        <taxon>Eukaryota</taxon>
        <taxon>Fungi</taxon>
        <taxon>Dikarya</taxon>
        <taxon>Basidiomycota</taxon>
        <taxon>Agaricomycotina</taxon>
        <taxon>Agaricomycetes</taxon>
        <taxon>Cantharellales</taxon>
        <taxon>Hydnaceae</taxon>
        <taxon>Hydnum</taxon>
    </lineage>
</organism>
<name>A0A9P6E2P2_9AGAM</name>